<dbReference type="Proteomes" id="UP001529369">
    <property type="component" value="Unassembled WGS sequence"/>
</dbReference>
<gene>
    <name evidence="1" type="ORF">QWZ14_01910</name>
</gene>
<dbReference type="NCBIfam" id="NF040700">
    <property type="entry name" value="VPA1262_N_dom"/>
    <property type="match status" value="1"/>
</dbReference>
<name>A0ABT8A073_9PROT</name>
<keyword evidence="2" id="KW-1185">Reference proteome</keyword>
<dbReference type="RefSeq" id="WP_290314866.1">
    <property type="nucleotide sequence ID" value="NZ_JAUFPN010000015.1"/>
</dbReference>
<evidence type="ECO:0000313" key="2">
    <source>
        <dbReference type="Proteomes" id="UP001529369"/>
    </source>
</evidence>
<evidence type="ECO:0000313" key="1">
    <source>
        <dbReference type="EMBL" id="MDN3563132.1"/>
    </source>
</evidence>
<organism evidence="1 2">
    <name type="scientific">Paeniroseomonas aquatica</name>
    <dbReference type="NCBI Taxonomy" id="373043"/>
    <lineage>
        <taxon>Bacteria</taxon>
        <taxon>Pseudomonadati</taxon>
        <taxon>Pseudomonadota</taxon>
        <taxon>Alphaproteobacteria</taxon>
        <taxon>Acetobacterales</taxon>
        <taxon>Acetobacteraceae</taxon>
        <taxon>Paeniroseomonas</taxon>
    </lineage>
</organism>
<sequence length="545" mass="60812">MTFEKLREELAFLLAPGRIGAFDHIELIEVIGTPRGGVTINVLSVAVLAEGHPNIGDTERTERLTERIGRIDGFRDWSFGVMRTLRPVAALDQALSTLAASGEWTLSGHTLGTGTLRPDPAMFVPPDGTVRVPINNVLKNNFWAGSHVFRLTDQDKTPFAPFFADRRRLQVLSDAVSAGVPIAFAGLADLLGDVLIQLPVTVLVPSVTAPPGAEHSDVAVTWRNDSTPRTLATAARTRWDELLTGAAVSERFMHGARLPVDNHRQPLEMEIWDAEAGILVGATPSTSTIKRISLDMHVIQHEPRLFNAPDLRGQPVAERIELTKTRTSLVGTEARQDANFWLSRRQDLEERRRLDETRDFVQYRPQANSSAQQIQALADVRFLIDRHGETGVDLWDPYLSAEDLLRTLFFCCHSGALLRALTDGGDPPCKTWRDCSTPEEPAAPRPSFPDRQRAVLEHDAGNREGLRLEYRTRRGPKGWHFHDRFLIFPNMRDGPRAWSLGTSVNSLGQAHHILQRVSNPAMVAGAFEDLWATLDEPQHVIWRSW</sequence>
<protein>
    <submittedName>
        <fullName evidence="1">VPA1262 family N-terminal domain-containing protein</fullName>
    </submittedName>
</protein>
<dbReference type="EMBL" id="JAUFPN010000015">
    <property type="protein sequence ID" value="MDN3563132.1"/>
    <property type="molecule type" value="Genomic_DNA"/>
</dbReference>
<comment type="caution">
    <text evidence="1">The sequence shown here is derived from an EMBL/GenBank/DDBJ whole genome shotgun (WGS) entry which is preliminary data.</text>
</comment>
<reference evidence="2" key="1">
    <citation type="journal article" date="2019" name="Int. J. Syst. Evol. Microbiol.">
        <title>The Global Catalogue of Microorganisms (GCM) 10K type strain sequencing project: providing services to taxonomists for standard genome sequencing and annotation.</title>
        <authorList>
            <consortium name="The Broad Institute Genomics Platform"/>
            <consortium name="The Broad Institute Genome Sequencing Center for Infectious Disease"/>
            <person name="Wu L."/>
            <person name="Ma J."/>
        </authorList>
    </citation>
    <scope>NUCLEOTIDE SEQUENCE [LARGE SCALE GENOMIC DNA]</scope>
    <source>
        <strain evidence="2">CECT 7131</strain>
    </source>
</reference>
<proteinExistence type="predicted"/>
<accession>A0ABT8A073</accession>